<evidence type="ECO:0000313" key="3">
    <source>
        <dbReference type="EMBL" id="CCC68711.1"/>
    </source>
</evidence>
<dbReference type="PANTHER" id="PTHR11538">
    <property type="entry name" value="PHENYLALANYL-TRNA SYNTHETASE"/>
    <property type="match status" value="1"/>
</dbReference>
<sequence length="330" mass="38093">MARKLKGKASSKGLKASLLRQQFQEKLKKKVVQKEQHDLKKKSLVPKKVRKNQKQQKVDDKIFIPFAKDETLLLVGEGDFSFARSIVEEGYILPENLIATSYDASPTELKLKYPNSFEENYQFLLKEKVKVLFQIDATKLIKSFKISKKTPWSKVVGINWRSKPLQNIMFNFPHTGKGIKDQDRNIKDHQELVFGYFDSCKQLFKLVNSTLLNDKSKYTLGYSFDSGKGTEGLSSEGFGKIILSTFNGEPYDSWQIKILGKNNGLHVERSNKMQWGNFPGYHHKRTNSEQDTTKPAEERDARIYIFSKYEKKHSKSKKKTDSDDESDLDN</sequence>
<dbReference type="GO" id="GO:0070475">
    <property type="term" value="P:rRNA base methylation"/>
    <property type="evidence" value="ECO:0007669"/>
    <property type="project" value="EnsemblFungi"/>
</dbReference>
<dbReference type="EMBL" id="HE576753">
    <property type="protein sequence ID" value="CCC68711.1"/>
    <property type="molecule type" value="Genomic_DNA"/>
</dbReference>
<dbReference type="KEGG" id="ncs:NCAS_0B06270"/>
<dbReference type="GO" id="GO:0070042">
    <property type="term" value="F:rRNA (uridine-N3-)-methyltransferase activity"/>
    <property type="evidence" value="ECO:0007669"/>
    <property type="project" value="EnsemblFungi"/>
</dbReference>
<evidence type="ECO:0000313" key="4">
    <source>
        <dbReference type="Proteomes" id="UP000001640"/>
    </source>
</evidence>
<dbReference type="AlphaFoldDB" id="G0V9U4"/>
<dbReference type="GO" id="GO:0005737">
    <property type="term" value="C:cytoplasm"/>
    <property type="evidence" value="ECO:0007669"/>
    <property type="project" value="TreeGrafter"/>
</dbReference>
<reference evidence="3 4" key="1">
    <citation type="journal article" date="2011" name="Proc. Natl. Acad. Sci. U.S.A.">
        <title>Evolutionary erosion of yeast sex chromosomes by mating-type switching accidents.</title>
        <authorList>
            <person name="Gordon J.L."/>
            <person name="Armisen D."/>
            <person name="Proux-Wera E."/>
            <person name="Oheigeartaigh S.S."/>
            <person name="Byrne K.P."/>
            <person name="Wolfe K.H."/>
        </authorList>
    </citation>
    <scope>NUCLEOTIDE SEQUENCE [LARGE SCALE GENOMIC DNA]</scope>
    <source>
        <strain evidence="4">ATCC 76901 / BCRC 22586 / CBS 4309 / NBRC 1992 / NRRL Y-12630</strain>
    </source>
</reference>
<dbReference type="FunCoup" id="G0V9U4">
    <property type="interactions" value="272"/>
</dbReference>
<reference key="2">
    <citation type="submission" date="2011-08" db="EMBL/GenBank/DDBJ databases">
        <title>Genome sequence of Naumovozyma castellii.</title>
        <authorList>
            <person name="Gordon J.L."/>
            <person name="Armisen D."/>
            <person name="Proux-Wera E."/>
            <person name="OhEigeartaigh S.S."/>
            <person name="Byrne K.P."/>
            <person name="Wolfe K.H."/>
        </authorList>
    </citation>
    <scope>NUCLEOTIDE SEQUENCE</scope>
    <source>
        <strain>Type strain:CBS 4309</strain>
    </source>
</reference>
<evidence type="ECO:0000256" key="1">
    <source>
        <dbReference type="SAM" id="MobiDB-lite"/>
    </source>
</evidence>
<dbReference type="RefSeq" id="XP_003675082.1">
    <property type="nucleotide sequence ID" value="XM_003675034.1"/>
</dbReference>
<dbReference type="HOGENOM" id="CLU_035438_1_0_1"/>
<dbReference type="STRING" id="1064592.G0V9U4"/>
<dbReference type="eggNOG" id="KOG4174">
    <property type="taxonomic scope" value="Eukaryota"/>
</dbReference>
<evidence type="ECO:0000259" key="2">
    <source>
        <dbReference type="Pfam" id="PF10354"/>
    </source>
</evidence>
<accession>G0V9U4</accession>
<keyword evidence="4" id="KW-1185">Reference proteome</keyword>
<dbReference type="GeneID" id="96902268"/>
<feature type="region of interest" description="Disordered" evidence="1">
    <location>
        <begin position="276"/>
        <end position="330"/>
    </location>
</feature>
<organism evidence="3 4">
    <name type="scientific">Naumovozyma castellii</name>
    <name type="common">Yeast</name>
    <name type="synonym">Saccharomyces castellii</name>
    <dbReference type="NCBI Taxonomy" id="27288"/>
    <lineage>
        <taxon>Eukaryota</taxon>
        <taxon>Fungi</taxon>
        <taxon>Dikarya</taxon>
        <taxon>Ascomycota</taxon>
        <taxon>Saccharomycotina</taxon>
        <taxon>Saccharomycetes</taxon>
        <taxon>Saccharomycetales</taxon>
        <taxon>Saccharomycetaceae</taxon>
        <taxon>Naumovozyma</taxon>
    </lineage>
</organism>
<dbReference type="GO" id="GO:0005730">
    <property type="term" value="C:nucleolus"/>
    <property type="evidence" value="ECO:0007669"/>
    <property type="project" value="EnsemblFungi"/>
</dbReference>
<dbReference type="InterPro" id="IPR019446">
    <property type="entry name" value="BMT5-like"/>
</dbReference>
<proteinExistence type="predicted"/>
<feature type="domain" description="25S rRNA (uridine-N(3))-methyltransferase BMT5-like" evidence="2">
    <location>
        <begin position="73"/>
        <end position="285"/>
    </location>
</feature>
<dbReference type="OMA" id="YPGYKHA"/>
<gene>
    <name evidence="3" type="primary">NCAS0B06270</name>
    <name evidence="3" type="ordered locus">NCAS_0B06270</name>
</gene>
<dbReference type="PANTHER" id="PTHR11538:SF26">
    <property type="entry name" value="FERREDOXIN-FOLD ANTICODON-BINDING DOMAIN-CONTAINING PROTEIN 1"/>
    <property type="match status" value="1"/>
</dbReference>
<feature type="compositionally biased region" description="Basic and acidic residues" evidence="1">
    <location>
        <begin position="286"/>
        <end position="302"/>
    </location>
</feature>
<dbReference type="Proteomes" id="UP000001640">
    <property type="component" value="Chromosome 2"/>
</dbReference>
<dbReference type="Pfam" id="PF10354">
    <property type="entry name" value="BMT5-like"/>
    <property type="match status" value="1"/>
</dbReference>
<dbReference type="InParanoid" id="G0V9U4"/>
<protein>
    <recommendedName>
        <fullName evidence="2">25S rRNA (uridine-N(3))-methyltransferase BMT5-like domain-containing protein</fullName>
    </recommendedName>
</protein>
<dbReference type="OrthoDB" id="273345at2759"/>
<name>G0V9U4_NAUCA</name>